<proteinExistence type="predicted"/>
<comment type="caution">
    <text evidence="1">The sequence shown here is derived from an EMBL/GenBank/DDBJ whole genome shotgun (WGS) entry which is preliminary data.</text>
</comment>
<dbReference type="RefSeq" id="WP_276343969.1">
    <property type="nucleotide sequence ID" value="NZ_JARJOW010000003.1"/>
</dbReference>
<gene>
    <name evidence="1" type="ORF">PQG43_05475</name>
</gene>
<dbReference type="EMBL" id="JARJOW010000003">
    <property type="protein sequence ID" value="MDF5690304.1"/>
    <property type="molecule type" value="Genomic_DNA"/>
</dbReference>
<accession>A0ABT6BJ00</accession>
<dbReference type="Proteomes" id="UP001321344">
    <property type="component" value="Unassembled WGS sequence"/>
</dbReference>
<keyword evidence="2" id="KW-1185">Reference proteome</keyword>
<evidence type="ECO:0000313" key="2">
    <source>
        <dbReference type="Proteomes" id="UP001321344"/>
    </source>
</evidence>
<reference evidence="1 2" key="1">
    <citation type="submission" date="2023-03" db="EMBL/GenBank/DDBJ databases">
        <title>Genome sequencing of Aquirufa.</title>
        <authorList>
            <person name="Pitt A."/>
            <person name="Hahn M.W."/>
        </authorList>
    </citation>
    <scope>NUCLEOTIDE SEQUENCE [LARGE SCALE GENOMIC DNA]</scope>
    <source>
        <strain evidence="1 2">WAEICH-18A</strain>
    </source>
</reference>
<name>A0ABT6BJ00_9BACT</name>
<sequence>MISNKSVSIEKNGGFEMYQKLRFEFRFNICLMADRDMLKHFYGIEFTNKEWDEFLKLCDDFYLENKHNWTNEVIKKWKRVKAKKLNSQKLAA</sequence>
<protein>
    <submittedName>
        <fullName evidence="1">Uncharacterized protein</fullName>
    </submittedName>
</protein>
<evidence type="ECO:0000313" key="1">
    <source>
        <dbReference type="EMBL" id="MDF5690304.1"/>
    </source>
</evidence>
<organism evidence="1 2">
    <name type="scientific">Aquirufa aurantiipilula</name>
    <dbReference type="NCBI Taxonomy" id="2696561"/>
    <lineage>
        <taxon>Bacteria</taxon>
        <taxon>Pseudomonadati</taxon>
        <taxon>Bacteroidota</taxon>
        <taxon>Cytophagia</taxon>
        <taxon>Cytophagales</taxon>
        <taxon>Flectobacillaceae</taxon>
        <taxon>Aquirufa</taxon>
    </lineage>
</organism>